<dbReference type="InterPro" id="IPR035421">
    <property type="entry name" value="Terminase_6C"/>
</dbReference>
<evidence type="ECO:0000259" key="5">
    <source>
        <dbReference type="Pfam" id="PF17289"/>
    </source>
</evidence>
<dbReference type="InterPro" id="IPR006517">
    <property type="entry name" value="Phage_terminase_lsu-like_C"/>
</dbReference>
<proteinExistence type="predicted"/>
<evidence type="ECO:0000313" key="7">
    <source>
        <dbReference type="EMBL" id="CAB5216881.1"/>
    </source>
</evidence>
<dbReference type="GO" id="GO:0005524">
    <property type="term" value="F:ATP binding"/>
    <property type="evidence" value="ECO:0007669"/>
    <property type="project" value="UniProtKB-KW"/>
</dbReference>
<accession>A0A6J5L9I9</accession>
<dbReference type="Pfam" id="PF03237">
    <property type="entry name" value="Terminase_6N"/>
    <property type="match status" value="1"/>
</dbReference>
<dbReference type="InterPro" id="IPR027417">
    <property type="entry name" value="P-loop_NTPase"/>
</dbReference>
<dbReference type="Gene3D" id="3.40.50.300">
    <property type="entry name" value="P-loop containing nucleotide triphosphate hydrolases"/>
    <property type="match status" value="1"/>
</dbReference>
<evidence type="ECO:0000256" key="2">
    <source>
        <dbReference type="ARBA" id="ARBA00022741"/>
    </source>
</evidence>
<dbReference type="EMBL" id="LR798245">
    <property type="protein sequence ID" value="CAB5216881.1"/>
    <property type="molecule type" value="Genomic_DNA"/>
</dbReference>
<evidence type="ECO:0000256" key="3">
    <source>
        <dbReference type="ARBA" id="ARBA00022840"/>
    </source>
</evidence>
<sequence>MNTITEAEKQFAATEIPKMMRAAAYANLSFFLERESRLKWKPAKHLELLCDTLQRVSKGDLKRVIVTMPPRHGKSEVVSKKFPAWHLGRNPNDEIILASYSIDLSRSFSRIARETLQGSSDVFSVRLDPNHSTAESWGLQGKRGGLVAAGVGGSITGRGARIAIVDDPIKNAEEANSEVIRSKVWEWYTSTLYTRLTPKGAVVIVMTRWHEDDLVGRLLQKERQEIEEGSHIGDRWTVINLPALAEQNDILGRLEGDPLWSEYGFDQERLQQIKRDVGSYVFNSLYQQRPAAQEGSMFKRQWWRFYDVLPIRFDEMMQSWDMSFKGSDGSDFVVGQVWGRVGANKYLVDQIRGRMDISKTIEHIQRLTIKYPLARLKLIEDKANGPAVISLLKNSISGLVAVNPDGGKVSRASAIIPDVEAGNVYLPRNVGWIDDFIQECNSFPRGAHDDQVDAMTQAIRRMMFSDGLGAIDPYAVKISDKHLHFALQDDAEQTNDWYVM</sequence>
<feature type="domain" description="Terminase large subunit gp17-like C-terminal" evidence="5">
    <location>
        <begin position="319"/>
        <end position="459"/>
    </location>
</feature>
<dbReference type="NCBIfam" id="TIGR01630">
    <property type="entry name" value="psiM2_ORF9"/>
    <property type="match status" value="1"/>
</dbReference>
<name>A0A6J5L9I9_9CAUD</name>
<keyword evidence="1" id="KW-1188">Viral release from host cell</keyword>
<keyword evidence="2" id="KW-0547">Nucleotide-binding</keyword>
<evidence type="ECO:0000256" key="4">
    <source>
        <dbReference type="ARBA" id="ARBA00023219"/>
    </source>
</evidence>
<protein>
    <submittedName>
        <fullName evidence="6">Archaeophage PsiM2, terminase large subunit</fullName>
    </submittedName>
</protein>
<organism evidence="6">
    <name type="scientific">uncultured Caudovirales phage</name>
    <dbReference type="NCBI Taxonomy" id="2100421"/>
    <lineage>
        <taxon>Viruses</taxon>
        <taxon>Duplodnaviria</taxon>
        <taxon>Heunggongvirae</taxon>
        <taxon>Uroviricota</taxon>
        <taxon>Caudoviricetes</taxon>
        <taxon>Peduoviridae</taxon>
        <taxon>Maltschvirus</taxon>
        <taxon>Maltschvirus maltsch</taxon>
    </lineage>
</organism>
<gene>
    <name evidence="6" type="ORF">UFOVP103_44</name>
    <name evidence="7" type="ORF">UFOVP197_11</name>
</gene>
<keyword evidence="3" id="KW-0067">ATP-binding</keyword>
<dbReference type="EMBL" id="LR796223">
    <property type="protein sequence ID" value="CAB4128449.1"/>
    <property type="molecule type" value="Genomic_DNA"/>
</dbReference>
<evidence type="ECO:0000313" key="6">
    <source>
        <dbReference type="EMBL" id="CAB4128449.1"/>
    </source>
</evidence>
<reference evidence="6" key="1">
    <citation type="submission" date="2020-04" db="EMBL/GenBank/DDBJ databases">
        <authorList>
            <person name="Chiriac C."/>
            <person name="Salcher M."/>
            <person name="Ghai R."/>
            <person name="Kavagutti S V."/>
        </authorList>
    </citation>
    <scope>NUCLEOTIDE SEQUENCE</scope>
</reference>
<dbReference type="Gene3D" id="3.30.420.240">
    <property type="match status" value="1"/>
</dbReference>
<evidence type="ECO:0000256" key="1">
    <source>
        <dbReference type="ARBA" id="ARBA00022612"/>
    </source>
</evidence>
<dbReference type="Pfam" id="PF17289">
    <property type="entry name" value="Terminase_6C"/>
    <property type="match status" value="1"/>
</dbReference>
<keyword evidence="4" id="KW-0231">Viral genome packaging</keyword>